<proteinExistence type="inferred from homology"/>
<sequence length="134" mass="14508">MNENCENTMGYNPYWNHIGLKEIELANGHSVLELPIIHEITQSRKTVHGGVIASLVDAAVGSALRSRVEKGRGGVTVDLKVNYLRPAVGEKLVAKGRIVKLGKSIVVGEAVIENDEGKEVAIGIATYMMKEKDV</sequence>
<reference evidence="4 5" key="1">
    <citation type="submission" date="2018-05" db="EMBL/GenBank/DDBJ databases">
        <title>Genomic Encyclopedia of Type Strains, Phase IV (KMG-IV): sequencing the most valuable type-strain genomes for metagenomic binning, comparative biology and taxonomic classification.</title>
        <authorList>
            <person name="Goeker M."/>
        </authorList>
    </citation>
    <scope>NUCLEOTIDE SEQUENCE [LARGE SCALE GENOMIC DNA]</scope>
    <source>
        <strain evidence="4 5">DSM 28556</strain>
    </source>
</reference>
<dbReference type="PANTHER" id="PTHR21660">
    <property type="entry name" value="THIOESTERASE SUPERFAMILY MEMBER-RELATED"/>
    <property type="match status" value="1"/>
</dbReference>
<name>A0A2V3VW41_9BACI</name>
<dbReference type="InterPro" id="IPR039298">
    <property type="entry name" value="ACOT13"/>
</dbReference>
<dbReference type="NCBIfam" id="TIGR00369">
    <property type="entry name" value="unchar_dom_1"/>
    <property type="match status" value="1"/>
</dbReference>
<dbReference type="Pfam" id="PF03061">
    <property type="entry name" value="4HBT"/>
    <property type="match status" value="1"/>
</dbReference>
<evidence type="ECO:0000256" key="1">
    <source>
        <dbReference type="ARBA" id="ARBA00008324"/>
    </source>
</evidence>
<dbReference type="Proteomes" id="UP000247978">
    <property type="component" value="Unassembled WGS sequence"/>
</dbReference>
<comment type="caution">
    <text evidence="4">The sequence shown here is derived from an EMBL/GenBank/DDBJ whole genome shotgun (WGS) entry which is preliminary data.</text>
</comment>
<dbReference type="InterPro" id="IPR006683">
    <property type="entry name" value="Thioestr_dom"/>
</dbReference>
<dbReference type="AlphaFoldDB" id="A0A2V3VW41"/>
<keyword evidence="5" id="KW-1185">Reference proteome</keyword>
<dbReference type="GO" id="GO:0047617">
    <property type="term" value="F:fatty acyl-CoA hydrolase activity"/>
    <property type="evidence" value="ECO:0007669"/>
    <property type="project" value="InterPro"/>
</dbReference>
<dbReference type="PANTHER" id="PTHR21660:SF1">
    <property type="entry name" value="ACYL-COENZYME A THIOESTERASE 13"/>
    <property type="match status" value="1"/>
</dbReference>
<evidence type="ECO:0000259" key="3">
    <source>
        <dbReference type="Pfam" id="PF03061"/>
    </source>
</evidence>
<dbReference type="CDD" id="cd03443">
    <property type="entry name" value="PaaI_thioesterase"/>
    <property type="match status" value="1"/>
</dbReference>
<dbReference type="Gene3D" id="3.10.129.10">
    <property type="entry name" value="Hotdog Thioesterase"/>
    <property type="match status" value="1"/>
</dbReference>
<accession>A0A2V3VW41</accession>
<dbReference type="InterPro" id="IPR029069">
    <property type="entry name" value="HotDog_dom_sf"/>
</dbReference>
<organism evidence="4 5">
    <name type="scientific">Pseudogracilibacillus auburnensis</name>
    <dbReference type="NCBI Taxonomy" id="1494959"/>
    <lineage>
        <taxon>Bacteria</taxon>
        <taxon>Bacillati</taxon>
        <taxon>Bacillota</taxon>
        <taxon>Bacilli</taxon>
        <taxon>Bacillales</taxon>
        <taxon>Bacillaceae</taxon>
        <taxon>Pseudogracilibacillus</taxon>
    </lineage>
</organism>
<dbReference type="SUPFAM" id="SSF54637">
    <property type="entry name" value="Thioesterase/thiol ester dehydrase-isomerase"/>
    <property type="match status" value="1"/>
</dbReference>
<dbReference type="InterPro" id="IPR003736">
    <property type="entry name" value="PAAI_dom"/>
</dbReference>
<gene>
    <name evidence="4" type="ORF">DFR56_10938</name>
</gene>
<protein>
    <submittedName>
        <fullName evidence="4">Acyl-CoA thioesterase</fullName>
    </submittedName>
</protein>
<evidence type="ECO:0000256" key="2">
    <source>
        <dbReference type="ARBA" id="ARBA00022801"/>
    </source>
</evidence>
<feature type="domain" description="Thioesterase" evidence="3">
    <location>
        <begin position="46"/>
        <end position="121"/>
    </location>
</feature>
<evidence type="ECO:0000313" key="5">
    <source>
        <dbReference type="Proteomes" id="UP000247978"/>
    </source>
</evidence>
<evidence type="ECO:0000313" key="4">
    <source>
        <dbReference type="EMBL" id="PXW85876.1"/>
    </source>
</evidence>
<dbReference type="EMBL" id="QJJQ01000009">
    <property type="protein sequence ID" value="PXW85876.1"/>
    <property type="molecule type" value="Genomic_DNA"/>
</dbReference>
<keyword evidence="2" id="KW-0378">Hydrolase</keyword>
<dbReference type="RefSeq" id="WP_244916508.1">
    <property type="nucleotide sequence ID" value="NZ_JBHUHB010000001.1"/>
</dbReference>
<comment type="similarity">
    <text evidence="1">Belongs to the thioesterase PaaI family.</text>
</comment>